<reference evidence="2 3" key="1">
    <citation type="submission" date="2016-01" db="EMBL/GenBank/DDBJ databases">
        <title>Amycolatopsis coloradensis genome sequencing and assembly.</title>
        <authorList>
            <person name="Mayilraj S."/>
        </authorList>
    </citation>
    <scope>NUCLEOTIDE SEQUENCE [LARGE SCALE GENOMIC DNA]</scope>
    <source>
        <strain evidence="2 3">DSM 44225</strain>
    </source>
</reference>
<keyword evidence="3" id="KW-1185">Reference proteome</keyword>
<comment type="caution">
    <text evidence="2">The sequence shown here is derived from an EMBL/GenBank/DDBJ whole genome shotgun (WGS) entry which is preliminary data.</text>
</comment>
<protein>
    <submittedName>
        <fullName evidence="2">Uncharacterized protein</fullName>
    </submittedName>
</protein>
<dbReference type="AlphaFoldDB" id="A0A1R0KD48"/>
<dbReference type="Proteomes" id="UP000187486">
    <property type="component" value="Unassembled WGS sequence"/>
</dbReference>
<sequence>MPACASGAEDGRNEQVARRWQTWSPEASFFHYATQDIEYADILRDETDPSGRRDDVTADTCAETEGHPSHTMFTEYSDADRVARPRVRLTEATRRCGSHAASDAAITRPRNCRYTMERSSTAGRFDDERNGKALRLWRHNSTLRSALHR</sequence>
<evidence type="ECO:0000313" key="3">
    <source>
        <dbReference type="Proteomes" id="UP000187486"/>
    </source>
</evidence>
<accession>A0A1R0KD48</accession>
<dbReference type="STRING" id="76021.BS329_41435"/>
<evidence type="ECO:0000256" key="1">
    <source>
        <dbReference type="SAM" id="MobiDB-lite"/>
    </source>
</evidence>
<gene>
    <name evidence="2" type="ORF">BS329_41435</name>
</gene>
<feature type="region of interest" description="Disordered" evidence="1">
    <location>
        <begin position="45"/>
        <end position="78"/>
    </location>
</feature>
<name>A0A1R0KD48_9PSEU</name>
<proteinExistence type="predicted"/>
<organism evidence="2 3">
    <name type="scientific">Amycolatopsis coloradensis</name>
    <dbReference type="NCBI Taxonomy" id="76021"/>
    <lineage>
        <taxon>Bacteria</taxon>
        <taxon>Bacillati</taxon>
        <taxon>Actinomycetota</taxon>
        <taxon>Actinomycetes</taxon>
        <taxon>Pseudonocardiales</taxon>
        <taxon>Pseudonocardiaceae</taxon>
        <taxon>Amycolatopsis</taxon>
    </lineage>
</organism>
<feature type="compositionally biased region" description="Basic and acidic residues" evidence="1">
    <location>
        <begin position="45"/>
        <end position="56"/>
    </location>
</feature>
<dbReference type="EMBL" id="MQUQ01000049">
    <property type="protein sequence ID" value="OLZ42815.1"/>
    <property type="molecule type" value="Genomic_DNA"/>
</dbReference>
<evidence type="ECO:0000313" key="2">
    <source>
        <dbReference type="EMBL" id="OLZ42815.1"/>
    </source>
</evidence>